<dbReference type="InterPro" id="IPR006200">
    <property type="entry name" value="LexA"/>
</dbReference>
<dbReference type="CDD" id="cd06529">
    <property type="entry name" value="S24_LexA-like"/>
    <property type="match status" value="1"/>
</dbReference>
<keyword evidence="7 12" id="KW-0805">Transcription regulation</keyword>
<keyword evidence="6 12" id="KW-0068">Autocatalytic cleavage</keyword>
<feature type="DNA-binding region" description="H-T-H motif" evidence="12">
    <location>
        <begin position="29"/>
        <end position="49"/>
    </location>
</feature>
<dbReference type="InterPro" id="IPR015927">
    <property type="entry name" value="Peptidase_S24_S26A/B/C"/>
</dbReference>
<evidence type="ECO:0000256" key="6">
    <source>
        <dbReference type="ARBA" id="ARBA00022813"/>
    </source>
</evidence>
<dbReference type="Proteomes" id="UP000176952">
    <property type="component" value="Unassembled WGS sequence"/>
</dbReference>
<keyword evidence="10 12" id="KW-0234">DNA repair</keyword>
<dbReference type="HAMAP" id="MF_00015">
    <property type="entry name" value="LexA"/>
    <property type="match status" value="1"/>
</dbReference>
<dbReference type="InterPro" id="IPR039418">
    <property type="entry name" value="LexA-like"/>
</dbReference>
<keyword evidence="11 12" id="KW-0742">SOS response</keyword>
<dbReference type="SUPFAM" id="SSF46785">
    <property type="entry name" value="Winged helix' DNA-binding domain"/>
    <property type="match status" value="1"/>
</dbReference>
<dbReference type="GO" id="GO:0006281">
    <property type="term" value="P:DNA repair"/>
    <property type="evidence" value="ECO:0007669"/>
    <property type="project" value="UniProtKB-UniRule"/>
</dbReference>
<dbReference type="SUPFAM" id="SSF51306">
    <property type="entry name" value="LexA/Signal peptidase"/>
    <property type="match status" value="1"/>
</dbReference>
<dbReference type="GO" id="GO:0003677">
    <property type="term" value="F:DNA binding"/>
    <property type="evidence" value="ECO:0007669"/>
    <property type="project" value="UniProtKB-UniRule"/>
</dbReference>
<organism evidence="16 17">
    <name type="scientific">Candidatus Kerfeldbacteria bacterium RIFCSPHIGHO2_12_FULL_48_17</name>
    <dbReference type="NCBI Taxonomy" id="1798542"/>
    <lineage>
        <taxon>Bacteria</taxon>
        <taxon>Candidatus Kerfeldiibacteriota</taxon>
    </lineage>
</organism>
<evidence type="ECO:0000259" key="14">
    <source>
        <dbReference type="Pfam" id="PF00717"/>
    </source>
</evidence>
<dbReference type="InterPro" id="IPR036388">
    <property type="entry name" value="WH-like_DNA-bd_sf"/>
</dbReference>
<accession>A0A1G2B8D5</accession>
<dbReference type="FunFam" id="2.10.109.10:FF:000001">
    <property type="entry name" value="LexA repressor"/>
    <property type="match status" value="1"/>
</dbReference>
<evidence type="ECO:0000259" key="15">
    <source>
        <dbReference type="Pfam" id="PF01726"/>
    </source>
</evidence>
<dbReference type="InterPro" id="IPR006197">
    <property type="entry name" value="Peptidase_S24_LexA"/>
</dbReference>
<comment type="catalytic activity">
    <reaction evidence="12">
        <text>Hydrolysis of Ala-|-Gly bond in repressor LexA.</text>
        <dbReference type="EC" id="3.4.21.88"/>
    </reaction>
</comment>
<comment type="caution">
    <text evidence="16">The sequence shown here is derived from an EMBL/GenBank/DDBJ whole genome shotgun (WGS) entry which is preliminary data.</text>
</comment>
<feature type="domain" description="Peptidase S24/S26A/S26B/S26C" evidence="14">
    <location>
        <begin position="90"/>
        <end position="203"/>
    </location>
</feature>
<dbReference type="Gene3D" id="2.10.109.10">
    <property type="entry name" value="Umud Fragment, subunit A"/>
    <property type="match status" value="1"/>
</dbReference>
<dbReference type="PANTHER" id="PTHR33516:SF2">
    <property type="entry name" value="LEXA REPRESSOR-RELATED"/>
    <property type="match status" value="1"/>
</dbReference>
<dbReference type="GO" id="GO:0006508">
    <property type="term" value="P:proteolysis"/>
    <property type="evidence" value="ECO:0007669"/>
    <property type="project" value="InterPro"/>
</dbReference>
<reference evidence="16 17" key="1">
    <citation type="journal article" date="2016" name="Nat. Commun.">
        <title>Thousands of microbial genomes shed light on interconnected biogeochemical processes in an aquifer system.</title>
        <authorList>
            <person name="Anantharaman K."/>
            <person name="Brown C.T."/>
            <person name="Hug L.A."/>
            <person name="Sharon I."/>
            <person name="Castelle C.J."/>
            <person name="Probst A.J."/>
            <person name="Thomas B.C."/>
            <person name="Singh A."/>
            <person name="Wilkins M.J."/>
            <person name="Karaoz U."/>
            <person name="Brodie E.L."/>
            <person name="Williams K.H."/>
            <person name="Hubbard S.S."/>
            <person name="Banfield J.F."/>
        </authorList>
    </citation>
    <scope>NUCLEOTIDE SEQUENCE [LARGE SCALE GENOMIC DNA]</scope>
</reference>
<keyword evidence="5 12" id="KW-0378">Hydrolase</keyword>
<dbReference type="PRINTS" id="PR00726">
    <property type="entry name" value="LEXASERPTASE"/>
</dbReference>
<evidence type="ECO:0000256" key="1">
    <source>
        <dbReference type="ARBA" id="ARBA00007484"/>
    </source>
</evidence>
<protein>
    <recommendedName>
        <fullName evidence="12">LexA repressor</fullName>
        <ecNumber evidence="12">3.4.21.88</ecNumber>
    </recommendedName>
</protein>
<evidence type="ECO:0000256" key="4">
    <source>
        <dbReference type="ARBA" id="ARBA00022763"/>
    </source>
</evidence>
<comment type="function">
    <text evidence="12">Represses a number of genes involved in the response to DNA damage (SOS response), including recA and lexA. In the presence of single-stranded DNA, RecA interacts with LexA causing an autocatalytic cleavage which disrupts the DNA-binding part of LexA, leading to derepression of the SOS regulon and eventually DNA repair.</text>
</comment>
<evidence type="ECO:0000256" key="5">
    <source>
        <dbReference type="ARBA" id="ARBA00022801"/>
    </source>
</evidence>
<evidence type="ECO:0000256" key="7">
    <source>
        <dbReference type="ARBA" id="ARBA00023015"/>
    </source>
</evidence>
<keyword evidence="3 12" id="KW-0235">DNA replication</keyword>
<name>A0A1G2B8D5_9BACT</name>
<dbReference type="GO" id="GO:0009432">
    <property type="term" value="P:SOS response"/>
    <property type="evidence" value="ECO:0007669"/>
    <property type="project" value="UniProtKB-UniRule"/>
</dbReference>
<evidence type="ECO:0000256" key="13">
    <source>
        <dbReference type="RuleBase" id="RU003991"/>
    </source>
</evidence>
<evidence type="ECO:0000256" key="11">
    <source>
        <dbReference type="ARBA" id="ARBA00023236"/>
    </source>
</evidence>
<evidence type="ECO:0000256" key="12">
    <source>
        <dbReference type="HAMAP-Rule" id="MF_00015"/>
    </source>
</evidence>
<comment type="similarity">
    <text evidence="1 12 13">Belongs to the peptidase S24 family.</text>
</comment>
<evidence type="ECO:0000256" key="3">
    <source>
        <dbReference type="ARBA" id="ARBA00022705"/>
    </source>
</evidence>
<evidence type="ECO:0000256" key="8">
    <source>
        <dbReference type="ARBA" id="ARBA00023125"/>
    </source>
</evidence>
<comment type="subunit">
    <text evidence="12">Homodimer.</text>
</comment>
<feature type="domain" description="LexA repressor DNA-binding" evidence="15">
    <location>
        <begin position="7"/>
        <end position="65"/>
    </location>
</feature>
<dbReference type="EMBL" id="MHKD01000003">
    <property type="protein sequence ID" value="OGY85265.1"/>
    <property type="molecule type" value="Genomic_DNA"/>
</dbReference>
<dbReference type="InterPro" id="IPR036286">
    <property type="entry name" value="LexA/Signal_pep-like_sf"/>
</dbReference>
<evidence type="ECO:0000313" key="17">
    <source>
        <dbReference type="Proteomes" id="UP000176952"/>
    </source>
</evidence>
<dbReference type="Pfam" id="PF00717">
    <property type="entry name" value="Peptidase_S24"/>
    <property type="match status" value="1"/>
</dbReference>
<dbReference type="EC" id="3.4.21.88" evidence="12"/>
<dbReference type="AlphaFoldDB" id="A0A1G2B8D5"/>
<feature type="site" description="Cleavage; by autolysis" evidence="12">
    <location>
        <begin position="97"/>
        <end position="98"/>
    </location>
</feature>
<dbReference type="InterPro" id="IPR036390">
    <property type="entry name" value="WH_DNA-bd_sf"/>
</dbReference>
<feature type="active site" description="For autocatalytic cleavage activity" evidence="12">
    <location>
        <position position="132"/>
    </location>
</feature>
<dbReference type="STRING" id="1798542.A3F54_00150"/>
<evidence type="ECO:0000313" key="16">
    <source>
        <dbReference type="EMBL" id="OGY85265.1"/>
    </source>
</evidence>
<proteinExistence type="inferred from homology"/>
<dbReference type="InterPro" id="IPR006199">
    <property type="entry name" value="LexA_DNA-bd_dom"/>
</dbReference>
<dbReference type="GO" id="GO:0004252">
    <property type="term" value="F:serine-type endopeptidase activity"/>
    <property type="evidence" value="ECO:0007669"/>
    <property type="project" value="UniProtKB-UniRule"/>
</dbReference>
<keyword evidence="9 12" id="KW-0804">Transcription</keyword>
<keyword evidence="2 12" id="KW-0678">Repressor</keyword>
<evidence type="ECO:0000256" key="9">
    <source>
        <dbReference type="ARBA" id="ARBA00023163"/>
    </source>
</evidence>
<feature type="active site" description="For autocatalytic cleavage activity" evidence="12">
    <location>
        <position position="170"/>
    </location>
</feature>
<evidence type="ECO:0000256" key="10">
    <source>
        <dbReference type="ARBA" id="ARBA00023204"/>
    </source>
</evidence>
<dbReference type="NCBIfam" id="TIGR00498">
    <property type="entry name" value="lexA"/>
    <property type="match status" value="1"/>
</dbReference>
<gene>
    <name evidence="12" type="primary">lexA</name>
    <name evidence="16" type="ORF">A3F54_00150</name>
</gene>
<dbReference type="Gene3D" id="1.10.10.10">
    <property type="entry name" value="Winged helix-like DNA-binding domain superfamily/Winged helix DNA-binding domain"/>
    <property type="match status" value="1"/>
</dbReference>
<dbReference type="GO" id="GO:0045892">
    <property type="term" value="P:negative regulation of DNA-templated transcription"/>
    <property type="evidence" value="ECO:0007669"/>
    <property type="project" value="UniProtKB-UniRule"/>
</dbReference>
<dbReference type="PANTHER" id="PTHR33516">
    <property type="entry name" value="LEXA REPRESSOR"/>
    <property type="match status" value="1"/>
</dbReference>
<sequence>MARIMPRRKKQILEFIKNYIDEYGYAPTLSEIAENFEVSSLSTIHEHIEYLEKNGFLKKDFNKKRDISIVDQETDEKEEMYSAGTSASLPVVGLIAAGAPIEAIEDQEMTLSVPHELVKQKNCYILKVKGDSMVESLIADGDYVIVEKRDFARDGDIIVALLEDGTATLKKFFKHKNYIRLQPANKKYKPLMVENVVVQGKVVGIIRKFQ</sequence>
<keyword evidence="4 12" id="KW-0227">DNA damage</keyword>
<evidence type="ECO:0000256" key="2">
    <source>
        <dbReference type="ARBA" id="ARBA00022491"/>
    </source>
</evidence>
<dbReference type="GO" id="GO:0006260">
    <property type="term" value="P:DNA replication"/>
    <property type="evidence" value="ECO:0007669"/>
    <property type="project" value="UniProtKB-UniRule"/>
</dbReference>
<dbReference type="Pfam" id="PF01726">
    <property type="entry name" value="LexA_DNA_bind"/>
    <property type="match status" value="1"/>
</dbReference>
<dbReference type="InterPro" id="IPR050077">
    <property type="entry name" value="LexA_repressor"/>
</dbReference>
<keyword evidence="8 12" id="KW-0238">DNA-binding</keyword>